<dbReference type="Proteomes" id="UP000178086">
    <property type="component" value="Unassembled WGS sequence"/>
</dbReference>
<evidence type="ECO:0000256" key="11">
    <source>
        <dbReference type="ARBA" id="ARBA00023316"/>
    </source>
</evidence>
<dbReference type="GO" id="GO:0008360">
    <property type="term" value="P:regulation of cell shape"/>
    <property type="evidence" value="ECO:0007669"/>
    <property type="project" value="UniProtKB-KW"/>
</dbReference>
<keyword evidence="5" id="KW-0121">Carboxypeptidase</keyword>
<dbReference type="Gene3D" id="2.60.410.10">
    <property type="entry name" value="D-Ala-D-Ala carboxypeptidase, C-terminal domain"/>
    <property type="match status" value="1"/>
</dbReference>
<feature type="chain" id="PRO_5009483194" description="serine-type D-Ala-D-Ala carboxypeptidase" evidence="16">
    <location>
        <begin position="28"/>
        <end position="384"/>
    </location>
</feature>
<keyword evidence="6" id="KW-0645">Protease</keyword>
<dbReference type="InterPro" id="IPR012907">
    <property type="entry name" value="Peptidase_S11_C"/>
</dbReference>
<evidence type="ECO:0000256" key="7">
    <source>
        <dbReference type="ARBA" id="ARBA00022729"/>
    </source>
</evidence>
<evidence type="ECO:0000256" key="2">
    <source>
        <dbReference type="ARBA" id="ARBA00004752"/>
    </source>
</evidence>
<gene>
    <name evidence="18" type="ORF">A2074_00125</name>
</gene>
<evidence type="ECO:0000313" key="19">
    <source>
        <dbReference type="Proteomes" id="UP000178086"/>
    </source>
</evidence>
<reference evidence="18 19" key="1">
    <citation type="journal article" date="2016" name="Nat. Commun.">
        <title>Thousands of microbial genomes shed light on interconnected biogeochemical processes in an aquifer system.</title>
        <authorList>
            <person name="Anantharaman K."/>
            <person name="Brown C.T."/>
            <person name="Hug L.A."/>
            <person name="Sharon I."/>
            <person name="Castelle C.J."/>
            <person name="Probst A.J."/>
            <person name="Thomas B.C."/>
            <person name="Singh A."/>
            <person name="Wilkins M.J."/>
            <person name="Karaoz U."/>
            <person name="Brodie E.L."/>
            <person name="Williams K.H."/>
            <person name="Hubbard S.S."/>
            <person name="Banfield J.F."/>
        </authorList>
    </citation>
    <scope>NUCLEOTIDE SEQUENCE [LARGE SCALE GENOMIC DNA]</scope>
</reference>
<dbReference type="InterPro" id="IPR015956">
    <property type="entry name" value="Peniciliin-bd_prot_C_sf"/>
</dbReference>
<dbReference type="GO" id="GO:0009252">
    <property type="term" value="P:peptidoglycan biosynthetic process"/>
    <property type="evidence" value="ECO:0007669"/>
    <property type="project" value="UniProtKB-UniPathway"/>
</dbReference>
<evidence type="ECO:0000256" key="13">
    <source>
        <dbReference type="PIRSR" id="PIRSR618044-1"/>
    </source>
</evidence>
<dbReference type="PRINTS" id="PR00725">
    <property type="entry name" value="DADACBPTASE1"/>
</dbReference>
<keyword evidence="7 16" id="KW-0732">Signal</keyword>
<feature type="binding site" evidence="14">
    <location>
        <position position="229"/>
    </location>
    <ligand>
        <name>substrate</name>
    </ligand>
</feature>
<name>A0A1F2US61_9ACTN</name>
<comment type="similarity">
    <text evidence="3 15">Belongs to the peptidase S11 family.</text>
</comment>
<dbReference type="AlphaFoldDB" id="A0A1F2US61"/>
<feature type="signal peptide" evidence="16">
    <location>
        <begin position="1"/>
        <end position="27"/>
    </location>
</feature>
<evidence type="ECO:0000256" key="15">
    <source>
        <dbReference type="RuleBase" id="RU004016"/>
    </source>
</evidence>
<comment type="pathway">
    <text evidence="2">Cell wall biogenesis; peptidoglycan biosynthesis.</text>
</comment>
<dbReference type="GO" id="GO:0009002">
    <property type="term" value="F:serine-type D-Ala-D-Ala carboxypeptidase activity"/>
    <property type="evidence" value="ECO:0007669"/>
    <property type="project" value="UniProtKB-EC"/>
</dbReference>
<keyword evidence="8" id="KW-0378">Hydrolase</keyword>
<dbReference type="GO" id="GO:0071555">
    <property type="term" value="P:cell wall organization"/>
    <property type="evidence" value="ECO:0007669"/>
    <property type="project" value="UniProtKB-KW"/>
</dbReference>
<dbReference type="UniPathway" id="UPA00219"/>
<evidence type="ECO:0000313" key="18">
    <source>
        <dbReference type="EMBL" id="OFW35771.1"/>
    </source>
</evidence>
<evidence type="ECO:0000256" key="12">
    <source>
        <dbReference type="ARBA" id="ARBA00034000"/>
    </source>
</evidence>
<dbReference type="InterPro" id="IPR012338">
    <property type="entry name" value="Beta-lactam/transpept-like"/>
</dbReference>
<comment type="catalytic activity">
    <reaction evidence="12">
        <text>Preferential cleavage: (Ac)2-L-Lys-D-Ala-|-D-Ala. Also transpeptidation of peptidyl-alanyl moieties that are N-acyl substituents of D-alanine.</text>
        <dbReference type="EC" id="3.4.16.4"/>
    </reaction>
</comment>
<evidence type="ECO:0000256" key="6">
    <source>
        <dbReference type="ARBA" id="ARBA00022670"/>
    </source>
</evidence>
<keyword evidence="10" id="KW-0573">Peptidoglycan synthesis</keyword>
<evidence type="ECO:0000256" key="14">
    <source>
        <dbReference type="PIRSR" id="PIRSR618044-2"/>
    </source>
</evidence>
<evidence type="ECO:0000256" key="9">
    <source>
        <dbReference type="ARBA" id="ARBA00022960"/>
    </source>
</evidence>
<evidence type="ECO:0000256" key="5">
    <source>
        <dbReference type="ARBA" id="ARBA00022645"/>
    </source>
</evidence>
<dbReference type="EMBL" id="MELI01000007">
    <property type="protein sequence ID" value="OFW35771.1"/>
    <property type="molecule type" value="Genomic_DNA"/>
</dbReference>
<dbReference type="InterPro" id="IPR001967">
    <property type="entry name" value="Peptidase_S11_N"/>
</dbReference>
<feature type="active site" evidence="13">
    <location>
        <position position="122"/>
    </location>
</feature>
<dbReference type="Pfam" id="PF07943">
    <property type="entry name" value="PBP5_C"/>
    <property type="match status" value="1"/>
</dbReference>
<evidence type="ECO:0000256" key="16">
    <source>
        <dbReference type="SAM" id="SignalP"/>
    </source>
</evidence>
<sequence length="384" mass="42154">MNRTAVKTLILAIILVVAAPFQSGAFAATDPTASSLKIKAPSAILVDEKTGEVLWEKNADERRAAASTTKMMTALLALEREDMDDTITVGEEVETAGPYGIKLSVGEQLVLKDLLYALMLNSANDSALVIADHIGGDVGKFIDLMNTKATRIGAFNTHYANPHGLFDKTQYTTARDLAKIARYGLNNEDFKTIVSTTQWKLNRSDPKKLAVVENRNQLLGLYPLATGIKTGYISEAGYCLVSSAETDTVSVIAVVLGASSYKRLFNESQQVLDYGFSLYEKKLLITEGHKHRMVALKYGDELDLIAKDDVEANVRRSLETSTTTSLESDIDYPIKKGQVLGKIRVNQAGREVASADLIADRSIAKPSFTKIARFYLDRIWKSIF</sequence>
<dbReference type="PANTHER" id="PTHR21581:SF33">
    <property type="entry name" value="D-ALANYL-D-ALANINE CARBOXYPEPTIDASE DACB"/>
    <property type="match status" value="1"/>
</dbReference>
<keyword evidence="11" id="KW-0961">Cell wall biogenesis/degradation</keyword>
<dbReference type="Gene3D" id="3.40.710.10">
    <property type="entry name" value="DD-peptidase/beta-lactamase superfamily"/>
    <property type="match status" value="1"/>
</dbReference>
<dbReference type="SUPFAM" id="SSF56601">
    <property type="entry name" value="beta-lactamase/transpeptidase-like"/>
    <property type="match status" value="1"/>
</dbReference>
<dbReference type="EC" id="3.4.16.4" evidence="4"/>
<keyword evidence="9" id="KW-0133">Cell shape</keyword>
<evidence type="ECO:0000256" key="4">
    <source>
        <dbReference type="ARBA" id="ARBA00012448"/>
    </source>
</evidence>
<dbReference type="GO" id="GO:0006508">
    <property type="term" value="P:proteolysis"/>
    <property type="evidence" value="ECO:0007669"/>
    <property type="project" value="UniProtKB-KW"/>
</dbReference>
<evidence type="ECO:0000259" key="17">
    <source>
        <dbReference type="SMART" id="SM00936"/>
    </source>
</evidence>
<feature type="active site" description="Proton acceptor" evidence="13">
    <location>
        <position position="67"/>
    </location>
</feature>
<comment type="caution">
    <text evidence="18">The sequence shown here is derived from an EMBL/GenBank/DDBJ whole genome shotgun (WGS) entry which is preliminary data.</text>
</comment>
<feature type="active site" description="Proton acceptor" evidence="13">
    <location>
        <position position="70"/>
    </location>
</feature>
<feature type="domain" description="Peptidase S11 D-Ala-D-Ala carboxypeptidase A C-terminal" evidence="17">
    <location>
        <begin position="279"/>
        <end position="365"/>
    </location>
</feature>
<evidence type="ECO:0000256" key="10">
    <source>
        <dbReference type="ARBA" id="ARBA00022984"/>
    </source>
</evidence>
<comment type="function">
    <text evidence="1">Removes C-terminal D-alanyl residues from sugar-peptide cell wall precursors.</text>
</comment>
<evidence type="ECO:0000256" key="3">
    <source>
        <dbReference type="ARBA" id="ARBA00007164"/>
    </source>
</evidence>
<organism evidence="18 19">
    <name type="scientific">Candidatus Aquicultor primus</name>
    <dbReference type="NCBI Taxonomy" id="1797195"/>
    <lineage>
        <taxon>Bacteria</taxon>
        <taxon>Bacillati</taxon>
        <taxon>Actinomycetota</taxon>
        <taxon>Candidatus Aquicultoria</taxon>
        <taxon>Candidatus Aquicultorales</taxon>
        <taxon>Candidatus Aquicultoraceae</taxon>
        <taxon>Candidatus Aquicultor</taxon>
    </lineage>
</organism>
<dbReference type="SMART" id="SM00936">
    <property type="entry name" value="PBP5_C"/>
    <property type="match status" value="1"/>
</dbReference>
<dbReference type="Pfam" id="PF00768">
    <property type="entry name" value="Peptidase_S11"/>
    <property type="match status" value="1"/>
</dbReference>
<dbReference type="PANTHER" id="PTHR21581">
    <property type="entry name" value="D-ALANYL-D-ALANINE CARBOXYPEPTIDASE"/>
    <property type="match status" value="1"/>
</dbReference>
<proteinExistence type="inferred from homology"/>
<dbReference type="SUPFAM" id="SSF69189">
    <property type="entry name" value="Penicillin-binding protein associated domain"/>
    <property type="match status" value="1"/>
</dbReference>
<accession>A0A1F2US61</accession>
<protein>
    <recommendedName>
        <fullName evidence="4">serine-type D-Ala-D-Ala carboxypeptidase</fullName>
        <ecNumber evidence="4">3.4.16.4</ecNumber>
    </recommendedName>
</protein>
<evidence type="ECO:0000256" key="1">
    <source>
        <dbReference type="ARBA" id="ARBA00003217"/>
    </source>
</evidence>
<evidence type="ECO:0000256" key="8">
    <source>
        <dbReference type="ARBA" id="ARBA00022801"/>
    </source>
</evidence>
<dbReference type="InterPro" id="IPR018044">
    <property type="entry name" value="Peptidase_S11"/>
</dbReference>
<dbReference type="InterPro" id="IPR037167">
    <property type="entry name" value="Peptidase_S11_C_sf"/>
</dbReference>